<protein>
    <recommendedName>
        <fullName evidence="1">CHAT domain-containing protein</fullName>
    </recommendedName>
</protein>
<evidence type="ECO:0000313" key="2">
    <source>
        <dbReference type="EMBL" id="CCD50990.1"/>
    </source>
</evidence>
<organism evidence="2 3">
    <name type="scientific">Botryotinia fuckeliana (strain T4)</name>
    <name type="common">Noble rot fungus</name>
    <name type="synonym">Botrytis cinerea</name>
    <dbReference type="NCBI Taxonomy" id="999810"/>
    <lineage>
        <taxon>Eukaryota</taxon>
        <taxon>Fungi</taxon>
        <taxon>Dikarya</taxon>
        <taxon>Ascomycota</taxon>
        <taxon>Pezizomycotina</taxon>
        <taxon>Leotiomycetes</taxon>
        <taxon>Helotiales</taxon>
        <taxon>Sclerotiniaceae</taxon>
        <taxon>Botrytis</taxon>
    </lineage>
</organism>
<name>G2YGV6_BOTF4</name>
<gene>
    <name evidence="2" type="ORF">BofuT4_uP022580.1</name>
</gene>
<evidence type="ECO:0000313" key="3">
    <source>
        <dbReference type="Proteomes" id="UP000008177"/>
    </source>
</evidence>
<dbReference type="InParanoid" id="G2YGV6"/>
<accession>G2YGV6</accession>
<evidence type="ECO:0000259" key="1">
    <source>
        <dbReference type="Pfam" id="PF12770"/>
    </source>
</evidence>
<dbReference type="EMBL" id="FQ790332">
    <property type="protein sequence ID" value="CCD50990.1"/>
    <property type="molecule type" value="Genomic_DNA"/>
</dbReference>
<reference evidence="3" key="1">
    <citation type="journal article" date="2011" name="PLoS Genet.">
        <title>Genomic analysis of the necrotrophic fungal pathogens Sclerotinia sclerotiorum and Botrytis cinerea.</title>
        <authorList>
            <person name="Amselem J."/>
            <person name="Cuomo C.A."/>
            <person name="van Kan J.A."/>
            <person name="Viaud M."/>
            <person name="Benito E.P."/>
            <person name="Couloux A."/>
            <person name="Coutinho P.M."/>
            <person name="de Vries R.P."/>
            <person name="Dyer P.S."/>
            <person name="Fillinger S."/>
            <person name="Fournier E."/>
            <person name="Gout L."/>
            <person name="Hahn M."/>
            <person name="Kohn L."/>
            <person name="Lapalu N."/>
            <person name="Plummer K.M."/>
            <person name="Pradier J.M."/>
            <person name="Quevillon E."/>
            <person name="Sharon A."/>
            <person name="Simon A."/>
            <person name="ten Have A."/>
            <person name="Tudzynski B."/>
            <person name="Tudzynski P."/>
            <person name="Wincker P."/>
            <person name="Andrew M."/>
            <person name="Anthouard V."/>
            <person name="Beever R.E."/>
            <person name="Beffa R."/>
            <person name="Benoit I."/>
            <person name="Bouzid O."/>
            <person name="Brault B."/>
            <person name="Chen Z."/>
            <person name="Choquer M."/>
            <person name="Collemare J."/>
            <person name="Cotton P."/>
            <person name="Danchin E.G."/>
            <person name="Da Silva C."/>
            <person name="Gautier A."/>
            <person name="Giraud C."/>
            <person name="Giraud T."/>
            <person name="Gonzalez C."/>
            <person name="Grossetete S."/>
            <person name="Guldener U."/>
            <person name="Henrissat B."/>
            <person name="Howlett B.J."/>
            <person name="Kodira C."/>
            <person name="Kretschmer M."/>
            <person name="Lappartient A."/>
            <person name="Leroch M."/>
            <person name="Levis C."/>
            <person name="Mauceli E."/>
            <person name="Neuveglise C."/>
            <person name="Oeser B."/>
            <person name="Pearson M."/>
            <person name="Poulain J."/>
            <person name="Poussereau N."/>
            <person name="Quesneville H."/>
            <person name="Rascle C."/>
            <person name="Schumacher J."/>
            <person name="Segurens B."/>
            <person name="Sexton A."/>
            <person name="Silva E."/>
            <person name="Sirven C."/>
            <person name="Soanes D.M."/>
            <person name="Talbot N.J."/>
            <person name="Templeton M."/>
            <person name="Yandava C."/>
            <person name="Yarden O."/>
            <person name="Zeng Q."/>
            <person name="Rollins J.A."/>
            <person name="Lebrun M.H."/>
            <person name="Dickman M."/>
        </authorList>
    </citation>
    <scope>NUCLEOTIDE SEQUENCE [LARGE SCALE GENOMIC DNA]</scope>
    <source>
        <strain evidence="3">T4</strain>
    </source>
</reference>
<dbReference type="Pfam" id="PF12770">
    <property type="entry name" value="CHAT"/>
    <property type="match status" value="1"/>
</dbReference>
<dbReference type="HOGENOM" id="CLU_2372538_0_0_1"/>
<proteinExistence type="predicted"/>
<dbReference type="Proteomes" id="UP000008177">
    <property type="component" value="Unplaced contigs"/>
</dbReference>
<sequence length="95" mass="10608">MAHFDPFSGSLSSPDYQDMLEGRITHEAEEVKRICQSAKLTVIEQHHKKPVLDALASCKISHFAGHGFSDPIDPLQSCLLLGDREEDWLTLASFI</sequence>
<feature type="domain" description="CHAT" evidence="1">
    <location>
        <begin position="24"/>
        <end position="92"/>
    </location>
</feature>
<dbReference type="InterPro" id="IPR024983">
    <property type="entry name" value="CHAT_dom"/>
</dbReference>
<dbReference type="AlphaFoldDB" id="G2YGV6"/>